<organism evidence="1 2">
    <name type="scientific">Natronococcus pandeyae</name>
    <dbReference type="NCBI Taxonomy" id="2055836"/>
    <lineage>
        <taxon>Archaea</taxon>
        <taxon>Methanobacteriati</taxon>
        <taxon>Methanobacteriota</taxon>
        <taxon>Stenosarchaea group</taxon>
        <taxon>Halobacteria</taxon>
        <taxon>Halobacteriales</taxon>
        <taxon>Natrialbaceae</taxon>
        <taxon>Natronococcus</taxon>
    </lineage>
</organism>
<reference evidence="1" key="1">
    <citation type="submission" date="2017-11" db="EMBL/GenBank/DDBJ databases">
        <authorList>
            <person name="Kajale S.C."/>
            <person name="Sharma A."/>
        </authorList>
    </citation>
    <scope>NUCLEOTIDE SEQUENCE</scope>
    <source>
        <strain evidence="1">LS1_42</strain>
    </source>
</reference>
<evidence type="ECO:0000313" key="1">
    <source>
        <dbReference type="EMBL" id="TYL38563.1"/>
    </source>
</evidence>
<dbReference type="PROSITE" id="PS51257">
    <property type="entry name" value="PROKAR_LIPOPROTEIN"/>
    <property type="match status" value="1"/>
</dbReference>
<protein>
    <submittedName>
        <fullName evidence="1">Uncharacterized protein</fullName>
    </submittedName>
</protein>
<dbReference type="Proteomes" id="UP000766904">
    <property type="component" value="Unassembled WGS sequence"/>
</dbReference>
<keyword evidence="2" id="KW-1185">Reference proteome</keyword>
<sequence>MTLELPRRRICALLSVVLASGAGCLSVFDEPKPDIGLRLVNFRESEQTVHVTFEVPDDETALAESYELDGVGEESHDEYTRRDIDDALEPGRYSVTAELPDGTRDRLDYRATCNADDDLENRVSIVVRDDEVSLSETFCGS</sequence>
<comment type="caution">
    <text evidence="1">The sequence shown here is derived from an EMBL/GenBank/DDBJ whole genome shotgun (WGS) entry which is preliminary data.</text>
</comment>
<dbReference type="RefSeq" id="WP_148858271.1">
    <property type="nucleotide sequence ID" value="NZ_PHNJ01000005.1"/>
</dbReference>
<accession>A0A8J8Q506</accession>
<dbReference type="AlphaFoldDB" id="A0A8J8Q506"/>
<gene>
    <name evidence="1" type="ORF">CV102_12245</name>
</gene>
<name>A0A8J8Q506_9EURY</name>
<dbReference type="EMBL" id="PHNJ01000005">
    <property type="protein sequence ID" value="TYL38563.1"/>
    <property type="molecule type" value="Genomic_DNA"/>
</dbReference>
<proteinExistence type="predicted"/>
<evidence type="ECO:0000313" key="2">
    <source>
        <dbReference type="Proteomes" id="UP000766904"/>
    </source>
</evidence>